<dbReference type="InterPro" id="IPR045170">
    <property type="entry name" value="MTOX"/>
</dbReference>
<dbReference type="PANTHER" id="PTHR10961:SF7">
    <property type="entry name" value="FAD DEPENDENT OXIDOREDUCTASE DOMAIN-CONTAINING PROTEIN"/>
    <property type="match status" value="1"/>
</dbReference>
<evidence type="ECO:0000313" key="7">
    <source>
        <dbReference type="EMBL" id="ELY23951.1"/>
    </source>
</evidence>
<comment type="cofactor">
    <cofactor evidence="1">
        <name>FAD</name>
        <dbReference type="ChEBI" id="CHEBI:57692"/>
    </cofactor>
</comment>
<reference evidence="6" key="4">
    <citation type="submission" date="2016-09" db="EMBL/GenBank/DDBJ databases">
        <authorList>
            <person name="Pfeiffer F."/>
        </authorList>
    </citation>
    <scope>NUCLEOTIDE SEQUENCE</scope>
    <source>
        <strain evidence="6">ATCC 43099</strain>
    </source>
</reference>
<dbReference type="GO" id="GO:0050660">
    <property type="term" value="F:flavin adenine dinucleotide binding"/>
    <property type="evidence" value="ECO:0007669"/>
    <property type="project" value="InterPro"/>
</dbReference>
<dbReference type="PaxDb" id="547559-Nmag_1323"/>
<evidence type="ECO:0000259" key="5">
    <source>
        <dbReference type="Pfam" id="PF01266"/>
    </source>
</evidence>
<sequence length="376" mass="42160">MTEQYDVIVLGVGGMGSATVSHLAERGVDVLGLERYDIPHGYGSSHGITRIFRLAYYEHPAYVPLLTRADELWTALESDHDQQLLHRTGSVDAGPRDGPLVEGSKRSCVEHDLDHEVLSSTELAERYPGYQLPEDYEAVYQPDGGYLVPEECIVAHVNRAHQHGATVRARERVVEWQSTADDGVRVETDYGIYEADRLVITAGAWAAAFVDELAEIAVPERQVLAWLQPEEPSHFEPDAFPVWNLQVPEGRYYGFPVHGVPGFKFGRYNHREETVDPEAFEREPTQADERLLRQFAEQYFPDGAGPTMRLETCLFTNTPDDHFVIDTLPDRPQVSVAAGFSGHGFKFASVIGEIMADLALEGETEHDIEMFSLDRF</sequence>
<dbReference type="SUPFAM" id="SSF51905">
    <property type="entry name" value="FAD/NAD(P)-binding domain"/>
    <property type="match status" value="1"/>
</dbReference>
<dbReference type="OrthoDB" id="300965at2157"/>
<evidence type="ECO:0000256" key="3">
    <source>
        <dbReference type="ARBA" id="ARBA00022827"/>
    </source>
</evidence>
<dbReference type="HOGENOM" id="CLU_007884_2_1_2"/>
<dbReference type="Gene3D" id="3.50.50.60">
    <property type="entry name" value="FAD/NAD(P)-binding domain"/>
    <property type="match status" value="1"/>
</dbReference>
<keyword evidence="2" id="KW-0285">Flavoprotein</keyword>
<dbReference type="PANTHER" id="PTHR10961">
    <property type="entry name" value="PEROXISOMAL SARCOSINE OXIDASE"/>
    <property type="match status" value="1"/>
</dbReference>
<evidence type="ECO:0000256" key="2">
    <source>
        <dbReference type="ARBA" id="ARBA00022630"/>
    </source>
</evidence>
<accession>D3SSV6</accession>
<dbReference type="NCBIfam" id="NF008425">
    <property type="entry name" value="PRK11259.1"/>
    <property type="match status" value="1"/>
</dbReference>
<dbReference type="InterPro" id="IPR006076">
    <property type="entry name" value="FAD-dep_OxRdtase"/>
</dbReference>
<dbReference type="Gene3D" id="3.30.9.10">
    <property type="entry name" value="D-Amino Acid Oxidase, subunit A, domain 2"/>
    <property type="match status" value="1"/>
</dbReference>
<keyword evidence="4 6" id="KW-0560">Oxidoreductase</keyword>
<dbReference type="GeneID" id="8824155"/>
<reference evidence="8" key="1">
    <citation type="submission" date="2010-02" db="EMBL/GenBank/DDBJ databases">
        <title>Complete sequence of chromosome of Natrialba magadii ATCC 43099.</title>
        <authorList>
            <consortium name="US DOE Joint Genome Institute"/>
            <person name="Lucas S."/>
            <person name="Copeland A."/>
            <person name="Lapidus A."/>
            <person name="Cheng J.-F."/>
            <person name="Bruce D."/>
            <person name="Goodwin L."/>
            <person name="Pitluck S."/>
            <person name="Davenport K."/>
            <person name="Saunders E."/>
            <person name="Detter J.C."/>
            <person name="Han C."/>
            <person name="Tapia R."/>
            <person name="Land M."/>
            <person name="Hauser L."/>
            <person name="Kyrpides N."/>
            <person name="Mikhailova N."/>
            <person name="De Castro R.E."/>
            <person name="Maupin-Furlow J.A."/>
            <person name="Woyke T."/>
        </authorList>
    </citation>
    <scope>NUCLEOTIDE SEQUENCE [LARGE SCALE GENOMIC DNA]</scope>
    <source>
        <strain evidence="8">ATCC 43099 / DSM 3394 / CCM 3739 / CIP 104546 / IAM 13178 / JCM 8861 / NBRC 102185 / NCIMB 2190 / MS3</strain>
    </source>
</reference>
<dbReference type="EMBL" id="AOHS01000060">
    <property type="protein sequence ID" value="ELY23951.1"/>
    <property type="molecule type" value="Genomic_DNA"/>
</dbReference>
<evidence type="ECO:0000256" key="1">
    <source>
        <dbReference type="ARBA" id="ARBA00001974"/>
    </source>
</evidence>
<dbReference type="Proteomes" id="UP000001879">
    <property type="component" value="Chromosome"/>
</dbReference>
<feature type="domain" description="FAD dependent oxidoreductase" evidence="5">
    <location>
        <begin position="6"/>
        <end position="358"/>
    </location>
</feature>
<evidence type="ECO:0000313" key="8">
    <source>
        <dbReference type="Proteomes" id="UP000001879"/>
    </source>
</evidence>
<gene>
    <name evidence="6" type="primary">soxA</name>
    <name evidence="7" type="synonym">solA</name>
    <name evidence="6" type="ordered locus">Nmag_1323</name>
    <name evidence="7" type="ORF">C500_19135</name>
</gene>
<dbReference type="RefSeq" id="WP_004267955.1">
    <property type="nucleotide sequence ID" value="NC_013922.1"/>
</dbReference>
<evidence type="ECO:0000313" key="9">
    <source>
        <dbReference type="Proteomes" id="UP000011543"/>
    </source>
</evidence>
<dbReference type="GO" id="GO:0008115">
    <property type="term" value="F:sarcosine oxidase activity"/>
    <property type="evidence" value="ECO:0007669"/>
    <property type="project" value="UniProtKB-EC"/>
</dbReference>
<dbReference type="Pfam" id="PF01266">
    <property type="entry name" value="DAO"/>
    <property type="match status" value="1"/>
</dbReference>
<dbReference type="KEGG" id="nmg:Nmag_1323"/>
<reference evidence="6 8" key="2">
    <citation type="journal article" date="2012" name="BMC Genomics">
        <title>A comparative genomics perspective on the genetic content of the alkaliphilic haloarchaeon Natrialba magadii ATCC 43099T.</title>
        <authorList>
            <person name="Siddaramappa S."/>
            <person name="Challacombe J.F."/>
            <person name="Decastro R.E."/>
            <person name="Pfeiffer F."/>
            <person name="Sastre D.E."/>
            <person name="Gimenez M.I."/>
            <person name="Paggi R.A."/>
            <person name="Detter J.C."/>
            <person name="Davenport K.W."/>
            <person name="Goodwin L.A."/>
            <person name="Kyrpides N."/>
            <person name="Tapia R."/>
            <person name="Pitluck S."/>
            <person name="Lucas S."/>
            <person name="Woyke T."/>
            <person name="Maupin-Furlow J.A."/>
        </authorList>
    </citation>
    <scope>NUCLEOTIDE SEQUENCE [LARGE SCALE GENOMIC DNA]</scope>
    <source>
        <strain evidence="6">ATCC 43099</strain>
        <strain evidence="8">ATCC 43099 / DSM 3394 / CCM 3739 / CIP 104546 / IAM 13178 / JCM 8861 / NBRC 102185 / NCIMB 2190 / MS3</strain>
    </source>
</reference>
<name>D3SSV6_NATMM</name>
<dbReference type="InterPro" id="IPR036188">
    <property type="entry name" value="FAD/NAD-bd_sf"/>
</dbReference>
<protein>
    <submittedName>
        <fullName evidence="7">N-methyltryptophan oxidase</fullName>
    </submittedName>
    <submittedName>
        <fullName evidence="6">Sarcosine oxidase</fullName>
        <ecNumber evidence="6">1.5.3.1</ecNumber>
    </submittedName>
</protein>
<keyword evidence="8" id="KW-1185">Reference proteome</keyword>
<dbReference type="AlphaFoldDB" id="D3SSV6"/>
<dbReference type="EMBL" id="CP001932">
    <property type="protein sequence ID" value="ADD04902.1"/>
    <property type="molecule type" value="Genomic_DNA"/>
</dbReference>
<evidence type="ECO:0000313" key="6">
    <source>
        <dbReference type="EMBL" id="ADD04902.1"/>
    </source>
</evidence>
<proteinExistence type="predicted"/>
<reference evidence="7 9" key="3">
    <citation type="journal article" date="2014" name="PLoS Genet.">
        <title>Phylogenetically driven sequencing of extremely halophilic archaea reveals strategies for static and dynamic osmo-response.</title>
        <authorList>
            <person name="Becker E.A."/>
            <person name="Seitzer P.M."/>
            <person name="Tritt A."/>
            <person name="Larsen D."/>
            <person name="Krusor M."/>
            <person name="Yao A.I."/>
            <person name="Wu D."/>
            <person name="Madern D."/>
            <person name="Eisen J.A."/>
            <person name="Darling A.E."/>
            <person name="Facciotti M.T."/>
        </authorList>
    </citation>
    <scope>NUCLEOTIDE SEQUENCE [LARGE SCALE GENOMIC DNA]</scope>
    <source>
        <strain evidence="9">ATCC 43099 / DSM 3394 / CCM 3739 / CIP 104546 / IAM 13178 / JCM 8861 / NBRC 102185 / NCIMB 2190 / MS3</strain>
        <strain evidence="7">MS-3</strain>
    </source>
</reference>
<dbReference type="STRING" id="547559.Nmag_1323"/>
<dbReference type="Proteomes" id="UP000011543">
    <property type="component" value="Unassembled WGS sequence"/>
</dbReference>
<dbReference type="eggNOG" id="arCOG00755">
    <property type="taxonomic scope" value="Archaea"/>
</dbReference>
<dbReference type="SUPFAM" id="SSF54373">
    <property type="entry name" value="FAD-linked reductases, C-terminal domain"/>
    <property type="match status" value="1"/>
</dbReference>
<evidence type="ECO:0000256" key="4">
    <source>
        <dbReference type="ARBA" id="ARBA00023002"/>
    </source>
</evidence>
<dbReference type="PATRIC" id="fig|547559.17.peg.3774"/>
<dbReference type="EC" id="1.5.3.1" evidence="6"/>
<organism evidence="6 8">
    <name type="scientific">Natrialba magadii (strain ATCC 43099 / DSM 3394 / CCM 3739 / CIP 104546 / IAM 13178 / JCM 8861 / NBRC 102185 / NCIMB 2190 / MS3)</name>
    <name type="common">Natronobacterium magadii</name>
    <dbReference type="NCBI Taxonomy" id="547559"/>
    <lineage>
        <taxon>Archaea</taxon>
        <taxon>Methanobacteriati</taxon>
        <taxon>Methanobacteriota</taxon>
        <taxon>Stenosarchaea group</taxon>
        <taxon>Halobacteria</taxon>
        <taxon>Halobacteriales</taxon>
        <taxon>Natrialbaceae</taxon>
        <taxon>Natrialba</taxon>
    </lineage>
</organism>
<keyword evidence="3" id="KW-0274">FAD</keyword>